<comment type="similarity">
    <text evidence="4">Belongs to the trans-sulfuration enzymes family.</text>
</comment>
<dbReference type="FunFam" id="3.90.1150.10:FF:000033">
    <property type="entry name" value="Cystathionine gamma-synthase"/>
    <property type="match status" value="1"/>
</dbReference>
<evidence type="ECO:0000256" key="1">
    <source>
        <dbReference type="ARBA" id="ARBA00001933"/>
    </source>
</evidence>
<dbReference type="GO" id="GO:0016846">
    <property type="term" value="F:carbon-sulfur lyase activity"/>
    <property type="evidence" value="ECO:0007669"/>
    <property type="project" value="TreeGrafter"/>
</dbReference>
<dbReference type="Gene3D" id="3.90.1150.10">
    <property type="entry name" value="Aspartate Aminotransferase, domain 1"/>
    <property type="match status" value="1"/>
</dbReference>
<evidence type="ECO:0000256" key="4">
    <source>
        <dbReference type="RuleBase" id="RU362118"/>
    </source>
</evidence>
<dbReference type="PANTHER" id="PTHR11808">
    <property type="entry name" value="TRANS-SULFURATION ENZYME FAMILY MEMBER"/>
    <property type="match status" value="1"/>
</dbReference>
<dbReference type="RefSeq" id="WP_068219365.1">
    <property type="nucleotide sequence ID" value="NZ_CP139724.1"/>
</dbReference>
<evidence type="ECO:0000313" key="5">
    <source>
        <dbReference type="EMBL" id="KYG75681.1"/>
    </source>
</evidence>
<dbReference type="AlphaFoldDB" id="A0A150XAD5"/>
<evidence type="ECO:0000313" key="6">
    <source>
        <dbReference type="Proteomes" id="UP000075606"/>
    </source>
</evidence>
<dbReference type="InterPro" id="IPR015422">
    <property type="entry name" value="PyrdxlP-dep_Trfase_small"/>
</dbReference>
<evidence type="ECO:0000256" key="2">
    <source>
        <dbReference type="ARBA" id="ARBA00022898"/>
    </source>
</evidence>
<dbReference type="Pfam" id="PF01053">
    <property type="entry name" value="Cys_Met_Meta_PP"/>
    <property type="match status" value="1"/>
</dbReference>
<keyword evidence="2 3" id="KW-0663">Pyridoxal phosphate</keyword>
<evidence type="ECO:0000256" key="3">
    <source>
        <dbReference type="PIRSR" id="PIRSR001434-2"/>
    </source>
</evidence>
<dbReference type="CDD" id="cd00614">
    <property type="entry name" value="CGS_like"/>
    <property type="match status" value="1"/>
</dbReference>
<dbReference type="InterPro" id="IPR000277">
    <property type="entry name" value="Cys/Met-Metab_PyrdxlP-dep_enz"/>
</dbReference>
<reference evidence="5 6" key="1">
    <citation type="submission" date="2016-01" db="EMBL/GenBank/DDBJ databases">
        <title>Genome sequencing of Roseivirga spongicola UST030701-084.</title>
        <authorList>
            <person name="Selvaratnam C."/>
            <person name="Thevarajoo S."/>
            <person name="Goh K.M."/>
            <person name="Ee R."/>
            <person name="Chan K.-G."/>
            <person name="Chong C.S."/>
        </authorList>
    </citation>
    <scope>NUCLEOTIDE SEQUENCE [LARGE SCALE GENOMIC DNA]</scope>
    <source>
        <strain evidence="5 6">UST030701-084</strain>
    </source>
</reference>
<protein>
    <recommendedName>
        <fullName evidence="7">Methionine gamma-lyase</fullName>
    </recommendedName>
</protein>
<dbReference type="EMBL" id="LRPC01000012">
    <property type="protein sequence ID" value="KYG75681.1"/>
    <property type="molecule type" value="Genomic_DNA"/>
</dbReference>
<dbReference type="GO" id="GO:0030170">
    <property type="term" value="F:pyridoxal phosphate binding"/>
    <property type="evidence" value="ECO:0007669"/>
    <property type="project" value="InterPro"/>
</dbReference>
<name>A0A150XAD5_9BACT</name>
<dbReference type="STRING" id="333140.AWW68_07555"/>
<keyword evidence="6" id="KW-1185">Reference proteome</keyword>
<dbReference type="PANTHER" id="PTHR11808:SF86">
    <property type="entry name" value="METHIONINE GAMMA-LYASE"/>
    <property type="match status" value="1"/>
</dbReference>
<sequence length="412" mass="44699">MKHKDFSAESLAISGGHDPASAHNSIKPPIYQTSTFKFNTAEEGKAFFINASGDAPLEERNASLIYTRLNHPNAITAEFKLAQLDGAEDAAFFESGMAAISTAIFSFCHAGDLILMSSPLYGGTDTFIKKHAVQFGIEWIEFEPSATSAEIKALIQSHPKADRLKMIYLETPANPTLSLTDIEMIKEIRDELAADAVIAVDNTYMGPIFQKPLAHGADLNLYSATKYIGGHSDIIAGAASGSESVIKEIKKKRSILGNTASPFTSWLLSRSMETIGLRMEKQANNAQKLAEFLDSHSKVKATHYLGLMKESDSLYALFKKQNTSGGAMIAFEVHGGESEAFKFLNALELAHLAISLGSTETLVSHPFTMSSSNMDEADRLKNGITPALVRVSVGIENIDDLIKDFDQALKAI</sequence>
<organism evidence="5 6">
    <name type="scientific">Roseivirga spongicola</name>
    <dbReference type="NCBI Taxonomy" id="333140"/>
    <lineage>
        <taxon>Bacteria</taxon>
        <taxon>Pseudomonadati</taxon>
        <taxon>Bacteroidota</taxon>
        <taxon>Cytophagia</taxon>
        <taxon>Cytophagales</taxon>
        <taxon>Roseivirgaceae</taxon>
        <taxon>Roseivirga</taxon>
    </lineage>
</organism>
<dbReference type="OrthoDB" id="9803729at2"/>
<dbReference type="InterPro" id="IPR054542">
    <property type="entry name" value="Cys_met_metab_PP"/>
</dbReference>
<dbReference type="GO" id="GO:0009086">
    <property type="term" value="P:methionine biosynthetic process"/>
    <property type="evidence" value="ECO:0007669"/>
    <property type="project" value="UniProtKB-ARBA"/>
</dbReference>
<accession>A0A150XAD5</accession>
<dbReference type="Gene3D" id="3.40.640.10">
    <property type="entry name" value="Type I PLP-dependent aspartate aminotransferase-like (Major domain)"/>
    <property type="match status" value="1"/>
</dbReference>
<dbReference type="GO" id="GO:0019346">
    <property type="term" value="P:transsulfuration"/>
    <property type="evidence" value="ECO:0007669"/>
    <property type="project" value="InterPro"/>
</dbReference>
<dbReference type="Proteomes" id="UP000075606">
    <property type="component" value="Unassembled WGS sequence"/>
</dbReference>
<comment type="cofactor">
    <cofactor evidence="1 4">
        <name>pyridoxal 5'-phosphate</name>
        <dbReference type="ChEBI" id="CHEBI:597326"/>
    </cofactor>
</comment>
<dbReference type="SUPFAM" id="SSF53383">
    <property type="entry name" value="PLP-dependent transferases"/>
    <property type="match status" value="1"/>
</dbReference>
<dbReference type="PIRSF" id="PIRSF001434">
    <property type="entry name" value="CGS"/>
    <property type="match status" value="1"/>
</dbReference>
<feature type="modified residue" description="N6-(pyridoxal phosphate)lysine" evidence="3">
    <location>
        <position position="226"/>
    </location>
</feature>
<evidence type="ECO:0008006" key="7">
    <source>
        <dbReference type="Google" id="ProtNLM"/>
    </source>
</evidence>
<dbReference type="PROSITE" id="PS00868">
    <property type="entry name" value="CYS_MET_METAB_PP"/>
    <property type="match status" value="1"/>
</dbReference>
<dbReference type="GO" id="GO:0005737">
    <property type="term" value="C:cytoplasm"/>
    <property type="evidence" value="ECO:0007669"/>
    <property type="project" value="TreeGrafter"/>
</dbReference>
<comment type="caution">
    <text evidence="5">The sequence shown here is derived from an EMBL/GenBank/DDBJ whole genome shotgun (WGS) entry which is preliminary data.</text>
</comment>
<gene>
    <name evidence="5" type="ORF">AWW68_07555</name>
</gene>
<dbReference type="InterPro" id="IPR015424">
    <property type="entry name" value="PyrdxlP-dep_Trfase"/>
</dbReference>
<dbReference type="InterPro" id="IPR015421">
    <property type="entry name" value="PyrdxlP-dep_Trfase_major"/>
</dbReference>
<dbReference type="FunFam" id="3.40.640.10:FF:000046">
    <property type="entry name" value="Cystathionine gamma-lyase"/>
    <property type="match status" value="1"/>
</dbReference>
<proteinExistence type="inferred from homology"/>